<feature type="transmembrane region" description="Helical" evidence="1">
    <location>
        <begin position="75"/>
        <end position="100"/>
    </location>
</feature>
<gene>
    <name evidence="2" type="ORF">NCTC10254_02401</name>
</gene>
<dbReference type="RefSeq" id="WP_005526127.1">
    <property type="nucleotide sequence ID" value="NZ_CP050134.2"/>
</dbReference>
<proteinExistence type="predicted"/>
<evidence type="ECO:0000256" key="1">
    <source>
        <dbReference type="SAM" id="Phobius"/>
    </source>
</evidence>
<protein>
    <submittedName>
        <fullName evidence="2">Uncharacterized protein</fullName>
    </submittedName>
</protein>
<comment type="caution">
    <text evidence="2">The sequence shown here is derived from an EMBL/GenBank/DDBJ whole genome shotgun (WGS) entry which is preliminary data.</text>
</comment>
<keyword evidence="1" id="KW-0472">Membrane</keyword>
<feature type="transmembrane region" description="Helical" evidence="1">
    <location>
        <begin position="46"/>
        <end position="63"/>
    </location>
</feature>
<organism evidence="2 3">
    <name type="scientific">Corynebacterium matruchotii</name>
    <dbReference type="NCBI Taxonomy" id="43768"/>
    <lineage>
        <taxon>Bacteria</taxon>
        <taxon>Bacillati</taxon>
        <taxon>Actinomycetota</taxon>
        <taxon>Actinomycetes</taxon>
        <taxon>Mycobacteriales</taxon>
        <taxon>Corynebacteriaceae</taxon>
        <taxon>Corynebacterium</taxon>
    </lineage>
</organism>
<dbReference type="AlphaFoldDB" id="A0A6H9XH52"/>
<feature type="transmembrane region" description="Helical" evidence="1">
    <location>
        <begin position="12"/>
        <end position="34"/>
    </location>
</feature>
<dbReference type="EMBL" id="UARK01000034">
    <property type="protein sequence ID" value="SPW33619.1"/>
    <property type="molecule type" value="Genomic_DNA"/>
</dbReference>
<dbReference type="Proteomes" id="UP000249886">
    <property type="component" value="Unassembled WGS sequence"/>
</dbReference>
<keyword evidence="1" id="KW-1133">Transmembrane helix</keyword>
<feature type="transmembrane region" description="Helical" evidence="1">
    <location>
        <begin position="272"/>
        <end position="292"/>
    </location>
</feature>
<evidence type="ECO:0000313" key="3">
    <source>
        <dbReference type="Proteomes" id="UP000249886"/>
    </source>
</evidence>
<accession>A0A6H9XH52</accession>
<keyword evidence="1" id="KW-0812">Transmembrane</keyword>
<reference evidence="2 3" key="1">
    <citation type="submission" date="2018-06" db="EMBL/GenBank/DDBJ databases">
        <authorList>
            <consortium name="Pathogen Informatics"/>
            <person name="Doyle S."/>
        </authorList>
    </citation>
    <scope>NUCLEOTIDE SEQUENCE [LARGE SCALE GENOMIC DNA]</scope>
    <source>
        <strain evidence="2 3">NCTC10254</strain>
    </source>
</reference>
<dbReference type="GeneID" id="84574605"/>
<dbReference type="PROSITE" id="PS51257">
    <property type="entry name" value="PROKAR_LIPOPROTEIN"/>
    <property type="match status" value="1"/>
</dbReference>
<feature type="transmembrane region" description="Helical" evidence="1">
    <location>
        <begin position="112"/>
        <end position="130"/>
    </location>
</feature>
<sequence>MGTKRKTYDYDIPTIFFHCVGGGSCIALLLGYFLLDKNVNTGMKFFLYWTCASILAFTAGFYLRTISGISGWGFFSIIFASSEIFAGLVIQGLAMTYLFVTYQPGPDQISQIYAFSWILVIAVIHALWALEDGTDQGVVWNPFYETIGKSLGIDSGNLSILMFKLSVFITIGLWATIAALIGNGGGNVMDANLQFFLQWTGMSILALILGILLAGIISHSNQTPKINEVAIRITHIINYFLRSPFFAGVILQSLAMTYFFANMHRPNPGQMMQIRILSWVLFAVAISVIFCITTSDFSSSGSRNPPHKSSHLATQISTLSTIGLWIAIAALIGSQ</sequence>
<name>A0A6H9XH52_9CORY</name>
<feature type="transmembrane region" description="Helical" evidence="1">
    <location>
        <begin position="196"/>
        <end position="218"/>
    </location>
</feature>
<feature type="transmembrane region" description="Helical" evidence="1">
    <location>
        <begin position="165"/>
        <end position="184"/>
    </location>
</feature>
<feature type="transmembrane region" description="Helical" evidence="1">
    <location>
        <begin position="239"/>
        <end position="260"/>
    </location>
</feature>
<feature type="transmembrane region" description="Helical" evidence="1">
    <location>
        <begin position="312"/>
        <end position="332"/>
    </location>
</feature>
<evidence type="ECO:0000313" key="2">
    <source>
        <dbReference type="EMBL" id="SPW33619.1"/>
    </source>
</evidence>